<organism evidence="7 8">
    <name type="scientific">Enhygromyxa salina</name>
    <dbReference type="NCBI Taxonomy" id="215803"/>
    <lineage>
        <taxon>Bacteria</taxon>
        <taxon>Pseudomonadati</taxon>
        <taxon>Myxococcota</taxon>
        <taxon>Polyangia</taxon>
        <taxon>Nannocystales</taxon>
        <taxon>Nannocystaceae</taxon>
        <taxon>Enhygromyxa</taxon>
    </lineage>
</organism>
<dbReference type="InterPro" id="IPR001254">
    <property type="entry name" value="Trypsin_dom"/>
</dbReference>
<dbReference type="InterPro" id="IPR018114">
    <property type="entry name" value="TRYPSIN_HIS"/>
</dbReference>
<dbReference type="InterPro" id="IPR043504">
    <property type="entry name" value="Peptidase_S1_PA_chymotrypsin"/>
</dbReference>
<dbReference type="Gene3D" id="2.40.10.10">
    <property type="entry name" value="Trypsin-like serine proteases"/>
    <property type="match status" value="1"/>
</dbReference>
<comment type="similarity">
    <text evidence="1">Belongs to the peptidase S1 family.</text>
</comment>
<dbReference type="GO" id="GO:0004252">
    <property type="term" value="F:serine-type endopeptidase activity"/>
    <property type="evidence" value="ECO:0007669"/>
    <property type="project" value="InterPro"/>
</dbReference>
<dbReference type="PANTHER" id="PTHR24276:SF98">
    <property type="entry name" value="FI18310P1-RELATED"/>
    <property type="match status" value="1"/>
</dbReference>
<protein>
    <submittedName>
        <fullName evidence="7">Permease of the drug/metabolite transporter (DMT) superfamily protein</fullName>
    </submittedName>
</protein>
<name>A0A0C2CNS1_9BACT</name>
<dbReference type="EMBL" id="JMCC02000115">
    <property type="protein sequence ID" value="KIG12876.1"/>
    <property type="molecule type" value="Genomic_DNA"/>
</dbReference>
<dbReference type="PROSITE" id="PS50240">
    <property type="entry name" value="TRYPSIN_DOM"/>
    <property type="match status" value="1"/>
</dbReference>
<dbReference type="GO" id="GO:0006508">
    <property type="term" value="P:proteolysis"/>
    <property type="evidence" value="ECO:0007669"/>
    <property type="project" value="UniProtKB-KW"/>
</dbReference>
<evidence type="ECO:0000313" key="8">
    <source>
        <dbReference type="Proteomes" id="UP000031599"/>
    </source>
</evidence>
<dbReference type="InterPro" id="IPR009003">
    <property type="entry name" value="Peptidase_S1_PA"/>
</dbReference>
<dbReference type="AlphaFoldDB" id="A0A0C2CNS1"/>
<gene>
    <name evidence="7" type="ORF">DB30_00943</name>
</gene>
<feature type="region of interest" description="Disordered" evidence="4">
    <location>
        <begin position="386"/>
        <end position="434"/>
    </location>
</feature>
<evidence type="ECO:0000256" key="4">
    <source>
        <dbReference type="SAM" id="MobiDB-lite"/>
    </source>
</evidence>
<keyword evidence="3" id="KW-0720">Serine protease</keyword>
<feature type="compositionally biased region" description="Acidic residues" evidence="4">
    <location>
        <begin position="400"/>
        <end position="423"/>
    </location>
</feature>
<keyword evidence="5" id="KW-0812">Transmembrane</keyword>
<dbReference type="Pfam" id="PF00089">
    <property type="entry name" value="Trypsin"/>
    <property type="match status" value="1"/>
</dbReference>
<evidence type="ECO:0000259" key="6">
    <source>
        <dbReference type="PROSITE" id="PS50240"/>
    </source>
</evidence>
<evidence type="ECO:0000256" key="2">
    <source>
        <dbReference type="ARBA" id="ARBA00023157"/>
    </source>
</evidence>
<dbReference type="PRINTS" id="PR00722">
    <property type="entry name" value="CHYMOTRYPSIN"/>
</dbReference>
<proteinExistence type="inferred from homology"/>
<evidence type="ECO:0000313" key="7">
    <source>
        <dbReference type="EMBL" id="KIG12876.1"/>
    </source>
</evidence>
<dbReference type="SUPFAM" id="SSF50494">
    <property type="entry name" value="Trypsin-like serine proteases"/>
    <property type="match status" value="1"/>
</dbReference>
<dbReference type="PROSITE" id="PS00134">
    <property type="entry name" value="TRYPSIN_HIS"/>
    <property type="match status" value="1"/>
</dbReference>
<keyword evidence="3" id="KW-0378">Hydrolase</keyword>
<dbReference type="InterPro" id="IPR024038">
    <property type="entry name" value="MYXO-CTERM"/>
</dbReference>
<keyword evidence="5" id="KW-0472">Membrane</keyword>
<dbReference type="InterPro" id="IPR001314">
    <property type="entry name" value="Peptidase_S1A"/>
</dbReference>
<evidence type="ECO:0000256" key="1">
    <source>
        <dbReference type="ARBA" id="ARBA00007664"/>
    </source>
</evidence>
<feature type="transmembrane region" description="Helical" evidence="5">
    <location>
        <begin position="449"/>
        <end position="470"/>
    </location>
</feature>
<dbReference type="InterPro" id="IPR033116">
    <property type="entry name" value="TRYPSIN_SER"/>
</dbReference>
<dbReference type="SMART" id="SM00020">
    <property type="entry name" value="Tryp_SPc"/>
    <property type="match status" value="1"/>
</dbReference>
<keyword evidence="2" id="KW-1015">Disulfide bond</keyword>
<dbReference type="InterPro" id="IPR013783">
    <property type="entry name" value="Ig-like_fold"/>
</dbReference>
<dbReference type="InterPro" id="IPR050430">
    <property type="entry name" value="Peptidase_S1"/>
</dbReference>
<dbReference type="PROSITE" id="PS00135">
    <property type="entry name" value="TRYPSIN_SER"/>
    <property type="match status" value="1"/>
</dbReference>
<keyword evidence="5" id="KW-1133">Transmembrane helix</keyword>
<feature type="domain" description="Peptidase S1" evidence="6">
    <location>
        <begin position="29"/>
        <end position="230"/>
    </location>
</feature>
<evidence type="ECO:0000256" key="3">
    <source>
        <dbReference type="RuleBase" id="RU363034"/>
    </source>
</evidence>
<dbReference type="Proteomes" id="UP000031599">
    <property type="component" value="Unassembled WGS sequence"/>
</dbReference>
<reference evidence="7 8" key="1">
    <citation type="submission" date="2014-12" db="EMBL/GenBank/DDBJ databases">
        <title>Genome assembly of Enhygromyxa salina DSM 15201.</title>
        <authorList>
            <person name="Sharma G."/>
            <person name="Subramanian S."/>
        </authorList>
    </citation>
    <scope>NUCLEOTIDE SEQUENCE [LARGE SCALE GENOMIC DNA]</scope>
    <source>
        <strain evidence="7 8">DSM 15201</strain>
    </source>
</reference>
<accession>A0A0C2CNS1</accession>
<comment type="caution">
    <text evidence="7">The sequence shown here is derived from an EMBL/GenBank/DDBJ whole genome shotgun (WGS) entry which is preliminary data.</text>
</comment>
<dbReference type="PANTHER" id="PTHR24276">
    <property type="entry name" value="POLYSERASE-RELATED"/>
    <property type="match status" value="1"/>
</dbReference>
<dbReference type="Pfam" id="PF17957">
    <property type="entry name" value="Big_7"/>
    <property type="match status" value="1"/>
</dbReference>
<keyword evidence="3" id="KW-0645">Protease</keyword>
<evidence type="ECO:0000256" key="5">
    <source>
        <dbReference type="SAM" id="Phobius"/>
    </source>
</evidence>
<dbReference type="Gene3D" id="2.60.40.10">
    <property type="entry name" value="Immunoglobulins"/>
    <property type="match status" value="1"/>
</dbReference>
<dbReference type="NCBIfam" id="TIGR03901">
    <property type="entry name" value="MYXO-CTERM"/>
    <property type="match status" value="1"/>
</dbReference>
<sequence>MLAAALMLPASALAGQPEQVDVDPSDPSIFGGAPSATCGWPTTVLISGGGGLCTGTLVHPQLVITAAHCTGNGSNKQIGFGPTGNSRSANATCYPQPNYNGSATNDFAYCVLSQPVNDVPIIPPLFGCETSYISPGQSVEIVGYGQTNQGGAGTKYEVTTTINSYQNGEVYIGGNGKDSCSGDSGGPVYVQLDDGSWRVFGVTSYGGACGGGGYYSNIANNLAWAEQQSGIDISPCHDAQGNWTPNQDCGDFPLDPGSGANTAWAQGCGGGPVSGFSSSCGSPFSPEGDDTAPTVTITAPANGTMYMTGGDSVVSVAISVNADDGAGFGVDHVSLRVDGNDLANSDDASPPYEWTLEFPKGSWEIEAVAVDFSQNMAVSNAVAIGVDQEPDDPPPPSTTDEGDGGGEGDEDSGGDETGGDDGFDSGGSGLPPGFGLDELNGGCACSSNAGGAGGAGGAGALGLFGLLALVRRRRPRAH</sequence>